<dbReference type="Proteomes" id="UP000614490">
    <property type="component" value="Unassembled WGS sequence"/>
</dbReference>
<gene>
    <name evidence="1" type="ORF">H0267_15915</name>
</gene>
<evidence type="ECO:0000313" key="2">
    <source>
        <dbReference type="Proteomes" id="UP000614490"/>
    </source>
</evidence>
<dbReference type="AlphaFoldDB" id="A0A931HYF5"/>
<name>A0A931HYF5_9BACI</name>
<keyword evidence="2" id="KW-1185">Reference proteome</keyword>
<organism evidence="1 2">
    <name type="scientific">Halobacillus yeomjeoni</name>
    <dbReference type="NCBI Taxonomy" id="311194"/>
    <lineage>
        <taxon>Bacteria</taxon>
        <taxon>Bacillati</taxon>
        <taxon>Bacillota</taxon>
        <taxon>Bacilli</taxon>
        <taxon>Bacillales</taxon>
        <taxon>Bacillaceae</taxon>
        <taxon>Halobacillus</taxon>
    </lineage>
</organism>
<comment type="caution">
    <text evidence="1">The sequence shown here is derived from an EMBL/GenBank/DDBJ whole genome shotgun (WGS) entry which is preliminary data.</text>
</comment>
<proteinExistence type="predicted"/>
<dbReference type="RefSeq" id="WP_197318330.1">
    <property type="nucleotide sequence ID" value="NZ_JADZSC010000004.1"/>
</dbReference>
<evidence type="ECO:0000313" key="1">
    <source>
        <dbReference type="EMBL" id="MBH0231698.1"/>
    </source>
</evidence>
<reference evidence="1 2" key="1">
    <citation type="journal article" date="2005" name="Int. J. Syst. Evol. Microbiol.">
        <title>Halobacillus yeomjeoni sp. nov., isolated from a marine solar saltern in Korea.</title>
        <authorList>
            <person name="Yoon J.H."/>
            <person name="Kang S.J."/>
            <person name="Lee C.H."/>
            <person name="Oh H.W."/>
            <person name="Oh T.K."/>
        </authorList>
    </citation>
    <scope>NUCLEOTIDE SEQUENCE [LARGE SCALE GENOMIC DNA]</scope>
    <source>
        <strain evidence="1 2">KCTC 3957</strain>
    </source>
</reference>
<sequence length="105" mass="12171">MSNLKKKVTYASITLGAFYYFRSILIKKKGVKLNVRVSLDKVTPKKKLKGNVLNELPVKAHITDEGERIYHVPGSRYYEDVQEYELFSTEIEAINAGYRRSKQEK</sequence>
<dbReference type="EMBL" id="JADZSC010000004">
    <property type="protein sequence ID" value="MBH0231698.1"/>
    <property type="molecule type" value="Genomic_DNA"/>
</dbReference>
<protein>
    <submittedName>
        <fullName evidence="1">Uncharacterized protein</fullName>
    </submittedName>
</protein>
<accession>A0A931HYF5</accession>